<gene>
    <name evidence="9" type="ORF">ACFQT0_13410</name>
</gene>
<keyword evidence="6" id="KW-0456">Lyase</keyword>
<dbReference type="Pfam" id="PF00484">
    <property type="entry name" value="Pro_CA"/>
    <property type="match status" value="1"/>
</dbReference>
<dbReference type="Proteomes" id="UP001596513">
    <property type="component" value="Unassembled WGS sequence"/>
</dbReference>
<protein>
    <recommendedName>
        <fullName evidence="3">carbonic anhydrase</fullName>
        <ecNumber evidence="3">4.2.1.1</ecNumber>
    </recommendedName>
</protein>
<evidence type="ECO:0000256" key="8">
    <source>
        <dbReference type="SAM" id="Coils"/>
    </source>
</evidence>
<evidence type="ECO:0000256" key="1">
    <source>
        <dbReference type="ARBA" id="ARBA00001947"/>
    </source>
</evidence>
<dbReference type="CDD" id="cd00883">
    <property type="entry name" value="beta_CA_cladeA"/>
    <property type="match status" value="1"/>
</dbReference>
<feature type="coiled-coil region" evidence="8">
    <location>
        <begin position="74"/>
        <end position="101"/>
    </location>
</feature>
<evidence type="ECO:0000256" key="2">
    <source>
        <dbReference type="ARBA" id="ARBA00006217"/>
    </source>
</evidence>
<organism evidence="9 10">
    <name type="scientific">Hymenobacter humi</name>
    <dbReference type="NCBI Taxonomy" id="1411620"/>
    <lineage>
        <taxon>Bacteria</taxon>
        <taxon>Pseudomonadati</taxon>
        <taxon>Bacteroidota</taxon>
        <taxon>Cytophagia</taxon>
        <taxon>Cytophagales</taxon>
        <taxon>Hymenobacteraceae</taxon>
        <taxon>Hymenobacter</taxon>
    </lineage>
</organism>
<dbReference type="InterPro" id="IPR001765">
    <property type="entry name" value="Carbonic_anhydrase"/>
</dbReference>
<dbReference type="EC" id="4.2.1.1" evidence="3"/>
<evidence type="ECO:0000256" key="7">
    <source>
        <dbReference type="ARBA" id="ARBA00048348"/>
    </source>
</evidence>
<evidence type="ECO:0000313" key="9">
    <source>
        <dbReference type="EMBL" id="MFC7668263.1"/>
    </source>
</evidence>
<dbReference type="EMBL" id="JBHTEK010000001">
    <property type="protein sequence ID" value="MFC7668263.1"/>
    <property type="molecule type" value="Genomic_DNA"/>
</dbReference>
<sequence length="210" mass="23480">MSVSEMTGTAPGKVFVHRNVANLVVSTDLNLLSVLHYAIETLQIRHIIVCGHYGCRGVKTAMQNTDAGVVTSWLNSVREVMHRHQHELGDLETEQERYRRLVELNVIEQVYNLHQTATVQKGYQRGAALHLHGWVYDIHGGIIRDLEVDVRKDFAEYDTIFRYQVAPEGLRKLPGELFQAPSIYSMNPGGRHGSVIAIPPFDGDGALGVP</sequence>
<name>A0ABW2U449_9BACT</name>
<keyword evidence="4" id="KW-0479">Metal-binding</keyword>
<proteinExistence type="inferred from homology"/>
<evidence type="ECO:0000256" key="3">
    <source>
        <dbReference type="ARBA" id="ARBA00012925"/>
    </source>
</evidence>
<comment type="catalytic activity">
    <reaction evidence="7">
        <text>hydrogencarbonate + H(+) = CO2 + H2O</text>
        <dbReference type="Rhea" id="RHEA:10748"/>
        <dbReference type="ChEBI" id="CHEBI:15377"/>
        <dbReference type="ChEBI" id="CHEBI:15378"/>
        <dbReference type="ChEBI" id="CHEBI:16526"/>
        <dbReference type="ChEBI" id="CHEBI:17544"/>
        <dbReference type="EC" id="4.2.1.1"/>
    </reaction>
</comment>
<keyword evidence="10" id="KW-1185">Reference proteome</keyword>
<keyword evidence="8" id="KW-0175">Coiled coil</keyword>
<comment type="caution">
    <text evidence="9">The sequence shown here is derived from an EMBL/GenBank/DDBJ whole genome shotgun (WGS) entry which is preliminary data.</text>
</comment>
<dbReference type="InterPro" id="IPR036874">
    <property type="entry name" value="Carbonic_anhydrase_sf"/>
</dbReference>
<reference evidence="10" key="1">
    <citation type="journal article" date="2019" name="Int. J. Syst. Evol. Microbiol.">
        <title>The Global Catalogue of Microorganisms (GCM) 10K type strain sequencing project: providing services to taxonomists for standard genome sequencing and annotation.</title>
        <authorList>
            <consortium name="The Broad Institute Genomics Platform"/>
            <consortium name="The Broad Institute Genome Sequencing Center for Infectious Disease"/>
            <person name="Wu L."/>
            <person name="Ma J."/>
        </authorList>
    </citation>
    <scope>NUCLEOTIDE SEQUENCE [LARGE SCALE GENOMIC DNA]</scope>
    <source>
        <strain evidence="10">JCM 19635</strain>
    </source>
</reference>
<accession>A0ABW2U449</accession>
<evidence type="ECO:0000313" key="10">
    <source>
        <dbReference type="Proteomes" id="UP001596513"/>
    </source>
</evidence>
<comment type="similarity">
    <text evidence="2">Belongs to the beta-class carbonic anhydrase family.</text>
</comment>
<dbReference type="SUPFAM" id="SSF53056">
    <property type="entry name" value="beta-carbonic anhydrase, cab"/>
    <property type="match status" value="1"/>
</dbReference>
<evidence type="ECO:0000256" key="6">
    <source>
        <dbReference type="ARBA" id="ARBA00023239"/>
    </source>
</evidence>
<comment type="cofactor">
    <cofactor evidence="1">
        <name>Zn(2+)</name>
        <dbReference type="ChEBI" id="CHEBI:29105"/>
    </cofactor>
</comment>
<dbReference type="RefSeq" id="WP_380203435.1">
    <property type="nucleotide sequence ID" value="NZ_JBHTEK010000001.1"/>
</dbReference>
<dbReference type="SMART" id="SM00947">
    <property type="entry name" value="Pro_CA"/>
    <property type="match status" value="1"/>
</dbReference>
<keyword evidence="5" id="KW-0862">Zinc</keyword>
<dbReference type="PANTHER" id="PTHR11002:SF76">
    <property type="entry name" value="CARBONIC ANHYDRASE"/>
    <property type="match status" value="1"/>
</dbReference>
<dbReference type="Gene3D" id="3.40.1050.10">
    <property type="entry name" value="Carbonic anhydrase"/>
    <property type="match status" value="1"/>
</dbReference>
<evidence type="ECO:0000256" key="5">
    <source>
        <dbReference type="ARBA" id="ARBA00022833"/>
    </source>
</evidence>
<evidence type="ECO:0000256" key="4">
    <source>
        <dbReference type="ARBA" id="ARBA00022723"/>
    </source>
</evidence>
<dbReference type="PANTHER" id="PTHR11002">
    <property type="entry name" value="CARBONIC ANHYDRASE"/>
    <property type="match status" value="1"/>
</dbReference>